<name>A0A1Y3CNG0_9GAMM</name>
<dbReference type="PANTHER" id="PTHR34512">
    <property type="entry name" value="CELL SURFACE PROTEIN"/>
    <property type="match status" value="1"/>
</dbReference>
<evidence type="ECO:0000256" key="1">
    <source>
        <dbReference type="ARBA" id="ARBA00022729"/>
    </source>
</evidence>
<keyword evidence="4" id="KW-0564">Palmitate</keyword>
<dbReference type="Proteomes" id="UP000242765">
    <property type="component" value="Unassembled WGS sequence"/>
</dbReference>
<dbReference type="GO" id="GO:0051205">
    <property type="term" value="P:protein insertion into membrane"/>
    <property type="evidence" value="ECO:0007669"/>
    <property type="project" value="UniProtKB-UniRule"/>
</dbReference>
<protein>
    <recommendedName>
        <fullName evidence="4">Outer membrane protein assembly factor BamB</fullName>
    </recommendedName>
</protein>
<dbReference type="PANTHER" id="PTHR34512:SF30">
    <property type="entry name" value="OUTER MEMBRANE PROTEIN ASSEMBLY FACTOR BAMB"/>
    <property type="match status" value="1"/>
</dbReference>
<reference evidence="6 7" key="1">
    <citation type="submission" date="2017-04" db="EMBL/GenBank/DDBJ databases">
        <title>High diversity of culturable Acinetobacter species in natural soil and water ecosystems.</title>
        <authorList>
            <person name="Nemec A."/>
            <person name="Radolfova-Krizova L."/>
        </authorList>
    </citation>
    <scope>NUCLEOTIDE SEQUENCE [LARGE SCALE GENOMIC DNA]</scope>
    <source>
        <strain evidence="6 7">ANC 4999</strain>
    </source>
</reference>
<accession>A0A1Y3CNG0</accession>
<dbReference type="PROSITE" id="PS51257">
    <property type="entry name" value="PROKAR_LIPOPROTEIN"/>
    <property type="match status" value="1"/>
</dbReference>
<dbReference type="OrthoDB" id="5173551at2"/>
<gene>
    <name evidence="4" type="primary">bamB</name>
    <name evidence="6" type="ORF">B9T28_01790</name>
</gene>
<dbReference type="HAMAP" id="MF_00923">
    <property type="entry name" value="OM_assembly_BamB"/>
    <property type="match status" value="1"/>
</dbReference>
<sequence length="382" mass="41245">MNIKYKIPFALAVLTVALVGCSSNKVKEEKIKPSPLPKIVQATSLVSIFSQSVSSTPEEDPLRLRLDASNGVIFIVNPKGEVAAYKGKQRLWEVKVTQQELSSGVEAADGLVVVGNKKGQIFALDQTTGAQQWTAQLSGAIISPALIQSGRVIAVANDGTVFAFDATSGQQAWTYKLPNAQFSLRGQAAPVSIDPRTIVVATSNGYVYAIDSLTGVPRMQQRVAVSEGRSDIQRLIDVDGDPVVSGQFLVTTSYQGQVTVTDLASQRVIWSEDASSITRPEVSDNKVFVAQVDGKLTAYDLTTGQQLWQNEKLLNRNLSNPVMLGKNLVVGDLDGYLHLIDPTTGDLIGRNKTSGEVRSLRVIDGQLYVSTRKGAVSVWQNR</sequence>
<dbReference type="GO" id="GO:0043165">
    <property type="term" value="P:Gram-negative-bacterium-type cell outer membrane assembly"/>
    <property type="evidence" value="ECO:0007669"/>
    <property type="project" value="UniProtKB-UniRule"/>
</dbReference>
<comment type="subunit">
    <text evidence="4">Part of the Bam complex.</text>
</comment>
<evidence type="ECO:0000256" key="2">
    <source>
        <dbReference type="ARBA" id="ARBA00023136"/>
    </source>
</evidence>
<keyword evidence="3 4" id="KW-0998">Cell outer membrane</keyword>
<dbReference type="AlphaFoldDB" id="A0A1Y3CNG0"/>
<evidence type="ECO:0000313" key="7">
    <source>
        <dbReference type="Proteomes" id="UP000242765"/>
    </source>
</evidence>
<dbReference type="EMBL" id="NEGB01000001">
    <property type="protein sequence ID" value="OTG67384.1"/>
    <property type="molecule type" value="Genomic_DNA"/>
</dbReference>
<dbReference type="Pfam" id="PF13360">
    <property type="entry name" value="PQQ_2"/>
    <property type="match status" value="1"/>
</dbReference>
<dbReference type="InterPro" id="IPR015943">
    <property type="entry name" value="WD40/YVTN_repeat-like_dom_sf"/>
</dbReference>
<evidence type="ECO:0000313" key="6">
    <source>
        <dbReference type="EMBL" id="OTG67384.1"/>
    </source>
</evidence>
<dbReference type="NCBIfam" id="TIGR03300">
    <property type="entry name" value="assembly_YfgL"/>
    <property type="match status" value="1"/>
</dbReference>
<dbReference type="STRING" id="1977882.B9T28_01790"/>
<keyword evidence="2 4" id="KW-0472">Membrane</keyword>
<dbReference type="InterPro" id="IPR011047">
    <property type="entry name" value="Quinoprotein_ADH-like_sf"/>
</dbReference>
<keyword evidence="4" id="KW-0449">Lipoprotein</keyword>
<keyword evidence="7" id="KW-1185">Reference proteome</keyword>
<dbReference type="InterPro" id="IPR017687">
    <property type="entry name" value="BamB"/>
</dbReference>
<dbReference type="SMART" id="SM00564">
    <property type="entry name" value="PQQ"/>
    <property type="match status" value="6"/>
</dbReference>
<feature type="domain" description="Pyrrolo-quinoline quinone repeat" evidence="5">
    <location>
        <begin position="79"/>
        <end position="310"/>
    </location>
</feature>
<comment type="function">
    <text evidence="4">Part of the outer membrane protein assembly complex, which is involved in assembly and insertion of beta-barrel proteins into the outer membrane.</text>
</comment>
<dbReference type="Gene3D" id="2.130.10.10">
    <property type="entry name" value="YVTN repeat-like/Quinoprotein amine dehydrogenase"/>
    <property type="match status" value="1"/>
</dbReference>
<dbReference type="RefSeq" id="WP_086202241.1">
    <property type="nucleotide sequence ID" value="NZ_NEGB01000001.1"/>
</dbReference>
<comment type="similarity">
    <text evidence="4">Belongs to the BamB family.</text>
</comment>
<keyword evidence="1 4" id="KW-0732">Signal</keyword>
<dbReference type="InterPro" id="IPR018391">
    <property type="entry name" value="PQQ_b-propeller_rpt"/>
</dbReference>
<evidence type="ECO:0000256" key="3">
    <source>
        <dbReference type="ARBA" id="ARBA00023237"/>
    </source>
</evidence>
<evidence type="ECO:0000256" key="4">
    <source>
        <dbReference type="HAMAP-Rule" id="MF_00923"/>
    </source>
</evidence>
<dbReference type="InterPro" id="IPR002372">
    <property type="entry name" value="PQQ_rpt_dom"/>
</dbReference>
<dbReference type="GO" id="GO:0009279">
    <property type="term" value="C:cell outer membrane"/>
    <property type="evidence" value="ECO:0007669"/>
    <property type="project" value="UniProtKB-SubCell"/>
</dbReference>
<proteinExistence type="inferred from homology"/>
<organism evidence="6 7">
    <name type="scientific">Acinetobacter silvestris</name>
    <dbReference type="NCBI Taxonomy" id="1977882"/>
    <lineage>
        <taxon>Bacteria</taxon>
        <taxon>Pseudomonadati</taxon>
        <taxon>Pseudomonadota</taxon>
        <taxon>Gammaproteobacteria</taxon>
        <taxon>Moraxellales</taxon>
        <taxon>Moraxellaceae</taxon>
        <taxon>Acinetobacter</taxon>
    </lineage>
</organism>
<evidence type="ECO:0000259" key="5">
    <source>
        <dbReference type="Pfam" id="PF13360"/>
    </source>
</evidence>
<comment type="subcellular location">
    <subcellularLocation>
        <location evidence="4">Cell outer membrane</location>
        <topology evidence="4">Lipid-anchor</topology>
    </subcellularLocation>
</comment>
<dbReference type="SUPFAM" id="SSF50998">
    <property type="entry name" value="Quinoprotein alcohol dehydrogenase-like"/>
    <property type="match status" value="1"/>
</dbReference>
<comment type="caution">
    <text evidence="6">The sequence shown here is derived from an EMBL/GenBank/DDBJ whole genome shotgun (WGS) entry which is preliminary data.</text>
</comment>